<comment type="caution">
    <text evidence="2">The sequence shown here is derived from an EMBL/GenBank/DDBJ whole genome shotgun (WGS) entry which is preliminary data.</text>
</comment>
<accession>A0AAV4CAL0</accession>
<proteinExistence type="predicted"/>
<evidence type="ECO:0000313" key="3">
    <source>
        <dbReference type="Proteomes" id="UP000735302"/>
    </source>
</evidence>
<keyword evidence="3" id="KW-1185">Reference proteome</keyword>
<gene>
    <name evidence="2" type="ORF">PoB_005610400</name>
</gene>
<dbReference type="Proteomes" id="UP000735302">
    <property type="component" value="Unassembled WGS sequence"/>
</dbReference>
<feature type="region of interest" description="Disordered" evidence="1">
    <location>
        <begin position="67"/>
        <end position="156"/>
    </location>
</feature>
<sequence>MEKPTVTEWVPCLREVRPVWEERWIRKTNKRAQRGLVRLSLVSAMERLRIFLIDTYLSIRELATIQKADGDDGSGSGNVSGIGSGDCNANGDGIGDDDVNGRCNGSDDASSNGGGYGNGSSVDGENNGDSVGDGCDSVIGKNKVGLTPSPSIGSPG</sequence>
<dbReference type="AlphaFoldDB" id="A0AAV4CAL0"/>
<protein>
    <submittedName>
        <fullName evidence="2">Uncharacterized protein</fullName>
    </submittedName>
</protein>
<reference evidence="2 3" key="1">
    <citation type="journal article" date="2021" name="Elife">
        <title>Chloroplast acquisition without the gene transfer in kleptoplastic sea slugs, Plakobranchus ocellatus.</title>
        <authorList>
            <person name="Maeda T."/>
            <person name="Takahashi S."/>
            <person name="Yoshida T."/>
            <person name="Shimamura S."/>
            <person name="Takaki Y."/>
            <person name="Nagai Y."/>
            <person name="Toyoda A."/>
            <person name="Suzuki Y."/>
            <person name="Arimoto A."/>
            <person name="Ishii H."/>
            <person name="Satoh N."/>
            <person name="Nishiyama T."/>
            <person name="Hasebe M."/>
            <person name="Maruyama T."/>
            <person name="Minagawa J."/>
            <person name="Obokata J."/>
            <person name="Shigenobu S."/>
        </authorList>
    </citation>
    <scope>NUCLEOTIDE SEQUENCE [LARGE SCALE GENOMIC DNA]</scope>
</reference>
<feature type="compositionally biased region" description="Gly residues" evidence="1">
    <location>
        <begin position="73"/>
        <end position="84"/>
    </location>
</feature>
<organism evidence="2 3">
    <name type="scientific">Plakobranchus ocellatus</name>
    <dbReference type="NCBI Taxonomy" id="259542"/>
    <lineage>
        <taxon>Eukaryota</taxon>
        <taxon>Metazoa</taxon>
        <taxon>Spiralia</taxon>
        <taxon>Lophotrochozoa</taxon>
        <taxon>Mollusca</taxon>
        <taxon>Gastropoda</taxon>
        <taxon>Heterobranchia</taxon>
        <taxon>Euthyneura</taxon>
        <taxon>Panpulmonata</taxon>
        <taxon>Sacoglossa</taxon>
        <taxon>Placobranchoidea</taxon>
        <taxon>Plakobranchidae</taxon>
        <taxon>Plakobranchus</taxon>
    </lineage>
</organism>
<dbReference type="EMBL" id="BLXT01006178">
    <property type="protein sequence ID" value="GFO29599.1"/>
    <property type="molecule type" value="Genomic_DNA"/>
</dbReference>
<name>A0AAV4CAL0_9GAST</name>
<evidence type="ECO:0000313" key="2">
    <source>
        <dbReference type="EMBL" id="GFO29599.1"/>
    </source>
</evidence>
<evidence type="ECO:0000256" key="1">
    <source>
        <dbReference type="SAM" id="MobiDB-lite"/>
    </source>
</evidence>